<evidence type="ECO:0008006" key="4">
    <source>
        <dbReference type="Google" id="ProtNLM"/>
    </source>
</evidence>
<evidence type="ECO:0000313" key="2">
    <source>
        <dbReference type="EMBL" id="MBB5744568.1"/>
    </source>
</evidence>
<dbReference type="EMBL" id="JACHOR010000001">
    <property type="protein sequence ID" value="MBB5744568.1"/>
    <property type="molecule type" value="Genomic_DNA"/>
</dbReference>
<sequence>MSLMARTAGRTATGLAIAAFIATALPSVAGAVSTEPVPIDCPASVGPSTRCSSAQDENGAWVVIAIPDNWNRRLIVHAHGGPRTDAPKASDGLDDLDRFAVMVRQGYAWIGSTYRRGGYGVRMAAEDTDNSRKLFWDRFGRPERTLLHGQSWGGNVAAKAAELHALDIDGRPNYDGVLLTNGVLSGGTRAYGFRADLRAVYQFYCQNHPRPDEPAYPLWQGLPVDSPLTRAQLRQRVEACTGIDRPADQRTSDQAGRLQNITRVIGIGEGELVSHLSWATFLFRDLVQQRLGGRNPFDNSATVYSGSSDDVALNAGVQRFTADPDGLARLAYDADLSGLIVVPTVSLHALHDPTVSHTVEAIYRETVSHAGREHLLLQVASDESEHSRLADSGYLAILAGLESWLDTGVRPGFEDLRRTCEKAERDPAACRLTESVPAGPGGRFQAAR</sequence>
<feature type="signal peptide" evidence="1">
    <location>
        <begin position="1"/>
        <end position="29"/>
    </location>
</feature>
<dbReference type="Gene3D" id="3.40.50.1820">
    <property type="entry name" value="alpha/beta hydrolase"/>
    <property type="match status" value="1"/>
</dbReference>
<dbReference type="AlphaFoldDB" id="A0A7W9FEI8"/>
<dbReference type="InterPro" id="IPR029058">
    <property type="entry name" value="AB_hydrolase_fold"/>
</dbReference>
<proteinExistence type="predicted"/>
<dbReference type="RefSeq" id="WP_183211550.1">
    <property type="nucleotide sequence ID" value="NZ_JACHOR010000001.1"/>
</dbReference>
<keyword evidence="1" id="KW-0732">Signal</keyword>
<name>A0A7W9FEI8_9CAUL</name>
<keyword evidence="3" id="KW-1185">Reference proteome</keyword>
<gene>
    <name evidence="2" type="ORF">GGR13_000140</name>
</gene>
<dbReference type="Proteomes" id="UP000545037">
    <property type="component" value="Unassembled WGS sequence"/>
</dbReference>
<evidence type="ECO:0000256" key="1">
    <source>
        <dbReference type="SAM" id="SignalP"/>
    </source>
</evidence>
<reference evidence="2 3" key="1">
    <citation type="submission" date="2020-08" db="EMBL/GenBank/DDBJ databases">
        <title>Genomic Encyclopedia of Type Strains, Phase IV (KMG-IV): sequencing the most valuable type-strain genomes for metagenomic binning, comparative biology and taxonomic classification.</title>
        <authorList>
            <person name="Goeker M."/>
        </authorList>
    </citation>
    <scope>NUCLEOTIDE SEQUENCE [LARGE SCALE GENOMIC DNA]</scope>
    <source>
        <strain evidence="2 3">DSM 4737</strain>
    </source>
</reference>
<evidence type="ECO:0000313" key="3">
    <source>
        <dbReference type="Proteomes" id="UP000545037"/>
    </source>
</evidence>
<organism evidence="2 3">
    <name type="scientific">Brevundimonas variabilis</name>
    <dbReference type="NCBI Taxonomy" id="74312"/>
    <lineage>
        <taxon>Bacteria</taxon>
        <taxon>Pseudomonadati</taxon>
        <taxon>Pseudomonadota</taxon>
        <taxon>Alphaproteobacteria</taxon>
        <taxon>Caulobacterales</taxon>
        <taxon>Caulobacteraceae</taxon>
        <taxon>Brevundimonas</taxon>
    </lineage>
</organism>
<comment type="caution">
    <text evidence="2">The sequence shown here is derived from an EMBL/GenBank/DDBJ whole genome shotgun (WGS) entry which is preliminary data.</text>
</comment>
<dbReference type="SUPFAM" id="SSF53474">
    <property type="entry name" value="alpha/beta-Hydrolases"/>
    <property type="match status" value="1"/>
</dbReference>
<accession>A0A7W9FEI8</accession>
<protein>
    <recommendedName>
        <fullName evidence="4">Alpha/beta hydrolase</fullName>
    </recommendedName>
</protein>
<feature type="chain" id="PRO_5030859270" description="Alpha/beta hydrolase" evidence="1">
    <location>
        <begin position="30"/>
        <end position="448"/>
    </location>
</feature>